<evidence type="ECO:0000313" key="3">
    <source>
        <dbReference type="Proteomes" id="UP000177269"/>
    </source>
</evidence>
<dbReference type="Proteomes" id="UP000177269">
    <property type="component" value="Unassembled WGS sequence"/>
</dbReference>
<proteinExistence type="predicted"/>
<organism evidence="2 3">
    <name type="scientific">Candidatus Taylorbacteria bacterium RIFCSPLOWO2_12_FULL_43_20</name>
    <dbReference type="NCBI Taxonomy" id="1802332"/>
    <lineage>
        <taxon>Bacteria</taxon>
        <taxon>Candidatus Tayloriibacteriota</taxon>
    </lineage>
</organism>
<evidence type="ECO:0000313" key="2">
    <source>
        <dbReference type="EMBL" id="OHA42609.1"/>
    </source>
</evidence>
<feature type="region of interest" description="Disordered" evidence="1">
    <location>
        <begin position="39"/>
        <end position="66"/>
    </location>
</feature>
<gene>
    <name evidence="2" type="ORF">A3G52_00125</name>
</gene>
<evidence type="ECO:0000256" key="1">
    <source>
        <dbReference type="SAM" id="MobiDB-lite"/>
    </source>
</evidence>
<accession>A0A1G2P4H1</accession>
<reference evidence="2 3" key="1">
    <citation type="journal article" date="2016" name="Nat. Commun.">
        <title>Thousands of microbial genomes shed light on interconnected biogeochemical processes in an aquifer system.</title>
        <authorList>
            <person name="Anantharaman K."/>
            <person name="Brown C.T."/>
            <person name="Hug L.A."/>
            <person name="Sharon I."/>
            <person name="Castelle C.J."/>
            <person name="Probst A.J."/>
            <person name="Thomas B.C."/>
            <person name="Singh A."/>
            <person name="Wilkins M.J."/>
            <person name="Karaoz U."/>
            <person name="Brodie E.L."/>
            <person name="Williams K.H."/>
            <person name="Hubbard S.S."/>
            <person name="Banfield J.F."/>
        </authorList>
    </citation>
    <scope>NUCLEOTIDE SEQUENCE [LARGE SCALE GENOMIC DNA]</scope>
</reference>
<dbReference type="AlphaFoldDB" id="A0A1G2P4H1"/>
<protein>
    <submittedName>
        <fullName evidence="2">Uncharacterized protein</fullName>
    </submittedName>
</protein>
<sequence length="301" mass="33863">MSNSFEHQESKEEPEQFIVVEVSDLDGGIVGYEVMPLAQAKKQNDDPNVQKLPDKMPGALHGSDPDREVFWREISNDEGPMSKEQAEDYSKTWGGLATMKWDEYTAKWNKKTSPPKMEEELSSKDMLKGELVKIEGESFFLEHKDGGLSSNSEILDFVRKEWPYGGAALKNMNDGLTRDELEIIRDNKGQIIGICSYLVHKENTKDMTGDGHLSMTLIKKEYRTGKSLGSFITKKAVERIIDSAKQRTGFKPPVVVTGEALTEGGWSLMQKISADYGTDVRFDIGSDALLFLMYQVRGLNY</sequence>
<name>A0A1G2P4H1_9BACT</name>
<comment type="caution">
    <text evidence="2">The sequence shown here is derived from an EMBL/GenBank/DDBJ whole genome shotgun (WGS) entry which is preliminary data.</text>
</comment>
<dbReference type="EMBL" id="MHSK01000009">
    <property type="protein sequence ID" value="OHA42609.1"/>
    <property type="molecule type" value="Genomic_DNA"/>
</dbReference>